<dbReference type="KEGG" id="hpg:HPG27_201"/>
<dbReference type="InterPro" id="IPR016454">
    <property type="entry name" value="Cysteine_dSase"/>
</dbReference>
<dbReference type="InterPro" id="IPR015422">
    <property type="entry name" value="PyrdxlP-dep_Trfase_small"/>
</dbReference>
<evidence type="ECO:0000256" key="3">
    <source>
        <dbReference type="ARBA" id="ARBA00006490"/>
    </source>
</evidence>
<proteinExistence type="inferred from homology"/>
<evidence type="ECO:0000256" key="5">
    <source>
        <dbReference type="ARBA" id="ARBA00022679"/>
    </source>
</evidence>
<evidence type="ECO:0000256" key="9">
    <source>
        <dbReference type="ARBA" id="ARBA00023004"/>
    </source>
</evidence>
<dbReference type="GO" id="GO:0051537">
    <property type="term" value="F:2 iron, 2 sulfur cluster binding"/>
    <property type="evidence" value="ECO:0007669"/>
    <property type="project" value="UniProtKB-KW"/>
</dbReference>
<sequence length="440" mass="48924">MLFLVFNEGNRISQNVFKNSSYFKLKLRKYLVFNHNLDLDKKIYVKFLRRILTLLQRIYLDNNATTRIDPKVKEIMDPFLRDHYGNPSSLHQFGTETHPAIAEALDKLYKGINARDIDDVIITSCATESNNWVLKGVYFDECLKKGKNHIVTTVAEHPAVRSTCNFLESLGVEVTYLPINEHGSITAEQVKEAITEKTALVSVMWANNETGLIFPIEEIGAICKEKGVLFHTDAVQAIGKIPVDVLKANADFLSFSAHKFHGPKGIGGLYIRSGVGLTPLFHGGEHMNGRRSGTLNVPYIVGMGEAMRLAVEHLDYEKEVVGKLRDKLEEALLKIPDVMVVGDRIHRVPNTTLVSVRGIEGEAMLWDLNRSNIAASTGSACASEDLEANPVMVAIGASKELAHTAIRLSLSRFNTEAEIDKTIEVFSQAATRLRNISSSY</sequence>
<dbReference type="GO" id="GO:0006534">
    <property type="term" value="P:cysteine metabolic process"/>
    <property type="evidence" value="ECO:0007669"/>
    <property type="project" value="InterPro"/>
</dbReference>
<dbReference type="PIRSF" id="PIRSF005572">
    <property type="entry name" value="NifS"/>
    <property type="match status" value="1"/>
</dbReference>
<keyword evidence="10" id="KW-0411">Iron-sulfur</keyword>
<dbReference type="Proteomes" id="UP000001735">
    <property type="component" value="Chromosome"/>
</dbReference>
<dbReference type="FunFam" id="3.40.640.10:FF:000084">
    <property type="entry name" value="IscS-like cysteine desulfurase"/>
    <property type="match status" value="1"/>
</dbReference>
<evidence type="ECO:0000313" key="13">
    <source>
        <dbReference type="EMBL" id="ACI26968.1"/>
    </source>
</evidence>
<organism evidence="13 14">
    <name type="scientific">Helicobacter pylori (strain G27)</name>
    <dbReference type="NCBI Taxonomy" id="563041"/>
    <lineage>
        <taxon>Bacteria</taxon>
        <taxon>Pseudomonadati</taxon>
        <taxon>Campylobacterota</taxon>
        <taxon>Epsilonproteobacteria</taxon>
        <taxon>Campylobacterales</taxon>
        <taxon>Helicobacteraceae</taxon>
        <taxon>Helicobacter</taxon>
    </lineage>
</organism>
<feature type="domain" description="Aminotransferase class V" evidence="12">
    <location>
        <begin position="58"/>
        <end position="421"/>
    </location>
</feature>
<keyword evidence="5" id="KW-0808">Transferase</keyword>
<dbReference type="InterPro" id="IPR015424">
    <property type="entry name" value="PyrdxlP-dep_Trfase"/>
</dbReference>
<dbReference type="Gene3D" id="3.40.640.10">
    <property type="entry name" value="Type I PLP-dependent aspartate aminotransferase-like (Major domain)"/>
    <property type="match status" value="1"/>
</dbReference>
<evidence type="ECO:0000313" key="14">
    <source>
        <dbReference type="Proteomes" id="UP000001735"/>
    </source>
</evidence>
<keyword evidence="7" id="KW-0479">Metal-binding</keyword>
<name>B5Z9Y8_HELPG</name>
<comment type="cofactor">
    <cofactor evidence="1">
        <name>pyridoxal 5'-phosphate</name>
        <dbReference type="ChEBI" id="CHEBI:597326"/>
    </cofactor>
</comment>
<dbReference type="HOGENOM" id="CLU_003433_0_0_7"/>
<dbReference type="InterPro" id="IPR015421">
    <property type="entry name" value="PyrdxlP-dep_Trfase_major"/>
</dbReference>
<dbReference type="PANTHER" id="PTHR11601">
    <property type="entry name" value="CYSTEINE DESULFURYLASE FAMILY MEMBER"/>
    <property type="match status" value="1"/>
</dbReference>
<dbReference type="PANTHER" id="PTHR11601:SF34">
    <property type="entry name" value="CYSTEINE DESULFURASE"/>
    <property type="match status" value="1"/>
</dbReference>
<protein>
    <recommendedName>
        <fullName evidence="4">cysteine desulfurase</fullName>
        <ecNumber evidence="4">2.8.1.7</ecNumber>
    </recommendedName>
</protein>
<evidence type="ECO:0000256" key="6">
    <source>
        <dbReference type="ARBA" id="ARBA00022714"/>
    </source>
</evidence>
<keyword evidence="9" id="KW-0408">Iron</keyword>
<dbReference type="GO" id="GO:0031071">
    <property type="term" value="F:cysteine desulfurase activity"/>
    <property type="evidence" value="ECO:0007669"/>
    <property type="project" value="UniProtKB-EC"/>
</dbReference>
<dbReference type="SUPFAM" id="SSF53383">
    <property type="entry name" value="PLP-dependent transferases"/>
    <property type="match status" value="1"/>
</dbReference>
<dbReference type="InterPro" id="IPR000192">
    <property type="entry name" value="Aminotrans_V_dom"/>
</dbReference>
<evidence type="ECO:0000256" key="11">
    <source>
        <dbReference type="ARBA" id="ARBA00050776"/>
    </source>
</evidence>
<comment type="similarity">
    <text evidence="3">Belongs to the class-V pyridoxal-phosphate-dependent aminotransferase family. NifS/IscS subfamily.</text>
</comment>
<dbReference type="Pfam" id="PF00266">
    <property type="entry name" value="Aminotran_5"/>
    <property type="match status" value="1"/>
</dbReference>
<evidence type="ECO:0000256" key="1">
    <source>
        <dbReference type="ARBA" id="ARBA00001933"/>
    </source>
</evidence>
<accession>B5Z9Y8</accession>
<evidence type="ECO:0000256" key="10">
    <source>
        <dbReference type="ARBA" id="ARBA00023014"/>
    </source>
</evidence>
<dbReference type="EC" id="2.8.1.7" evidence="4"/>
<evidence type="ECO:0000256" key="7">
    <source>
        <dbReference type="ARBA" id="ARBA00022723"/>
    </source>
</evidence>
<evidence type="ECO:0000256" key="4">
    <source>
        <dbReference type="ARBA" id="ARBA00012239"/>
    </source>
</evidence>
<dbReference type="GO" id="GO:0046872">
    <property type="term" value="F:metal ion binding"/>
    <property type="evidence" value="ECO:0007669"/>
    <property type="project" value="UniProtKB-KW"/>
</dbReference>
<keyword evidence="14" id="KW-1185">Reference proteome</keyword>
<dbReference type="InterPro" id="IPR017773">
    <property type="entry name" value="Cys_deSase_NifS_proteobacteria"/>
</dbReference>
<dbReference type="AlphaFoldDB" id="B5Z9Y8"/>
<gene>
    <name evidence="13" type="ordered locus">HPG27_201</name>
</gene>
<evidence type="ECO:0000256" key="2">
    <source>
        <dbReference type="ARBA" id="ARBA00003120"/>
    </source>
</evidence>
<evidence type="ECO:0000256" key="8">
    <source>
        <dbReference type="ARBA" id="ARBA00022898"/>
    </source>
</evidence>
<reference evidence="13 14" key="1">
    <citation type="journal article" date="2009" name="J. Bacteriol.">
        <title>The complete genome sequence of Helicobacter pylori strain G27.</title>
        <authorList>
            <person name="Baltrus D.A."/>
            <person name="Amieva M.R."/>
            <person name="Covacci A."/>
            <person name="Lowe T.M."/>
            <person name="Merrell D.S."/>
            <person name="Ottemann K.M."/>
            <person name="Stein M."/>
            <person name="Salama N.R."/>
            <person name="Guillemin K."/>
        </authorList>
    </citation>
    <scope>NUCLEOTIDE SEQUENCE [LARGE SCALE GENOMIC DNA]</scope>
    <source>
        <strain evidence="13 14">G27</strain>
    </source>
</reference>
<comment type="function">
    <text evidence="2">Catalyzes the removal of elemental sulfur atoms from cysteine to produce alanine. Seems to participate in the biosynthesis of the nitrogenase metalloclusters by providing the inorganic sulfur required for the Fe-S core formation.</text>
</comment>
<dbReference type="EMBL" id="CP001173">
    <property type="protein sequence ID" value="ACI26968.1"/>
    <property type="molecule type" value="Genomic_DNA"/>
</dbReference>
<keyword evidence="8" id="KW-0663">Pyridoxal phosphate</keyword>
<comment type="catalytic activity">
    <reaction evidence="11">
        <text>(sulfur carrier)-H + L-cysteine = (sulfur carrier)-SH + L-alanine</text>
        <dbReference type="Rhea" id="RHEA:43892"/>
        <dbReference type="Rhea" id="RHEA-COMP:14737"/>
        <dbReference type="Rhea" id="RHEA-COMP:14739"/>
        <dbReference type="ChEBI" id="CHEBI:29917"/>
        <dbReference type="ChEBI" id="CHEBI:35235"/>
        <dbReference type="ChEBI" id="CHEBI:57972"/>
        <dbReference type="ChEBI" id="CHEBI:64428"/>
        <dbReference type="EC" id="2.8.1.7"/>
    </reaction>
</comment>
<evidence type="ECO:0000259" key="12">
    <source>
        <dbReference type="Pfam" id="PF00266"/>
    </source>
</evidence>
<keyword evidence="6" id="KW-0001">2Fe-2S</keyword>
<dbReference type="Gene3D" id="3.90.1150.10">
    <property type="entry name" value="Aspartate Aminotransferase, domain 1"/>
    <property type="match status" value="1"/>
</dbReference>
<dbReference type="NCBIfam" id="TIGR03403">
    <property type="entry name" value="nifS_epsilon"/>
    <property type="match status" value="1"/>
</dbReference>